<dbReference type="AlphaFoldDB" id="A0A1R4GXW8"/>
<reference evidence="1 2" key="1">
    <citation type="submission" date="2017-02" db="EMBL/GenBank/DDBJ databases">
        <authorList>
            <person name="Peterson S.W."/>
        </authorList>
    </citation>
    <scope>NUCLEOTIDE SEQUENCE [LARGE SCALE GENOMIC DNA]</scope>
    <source>
        <strain evidence="1">Psychrobacter_piechaudii</strain>
    </source>
</reference>
<keyword evidence="2" id="KW-1185">Reference proteome</keyword>
<dbReference type="NCBIfam" id="TIGR02564">
    <property type="entry name" value="cas_Csy1"/>
    <property type="match status" value="1"/>
</dbReference>
<dbReference type="RefSeq" id="WP_077451977.1">
    <property type="nucleotide sequence ID" value="NZ_FUGE01000244.1"/>
</dbReference>
<evidence type="ECO:0000313" key="2">
    <source>
        <dbReference type="Proteomes" id="UP000188357"/>
    </source>
</evidence>
<gene>
    <name evidence="1" type="primary">csy1_2</name>
    <name evidence="1" type="ORF">A1232T_02240</name>
</gene>
<dbReference type="Pfam" id="PF09611">
    <property type="entry name" value="Cas_Csy1"/>
    <property type="match status" value="1"/>
</dbReference>
<evidence type="ECO:0000313" key="1">
    <source>
        <dbReference type="EMBL" id="SJM73039.1"/>
    </source>
</evidence>
<proteinExistence type="predicted"/>
<dbReference type="Proteomes" id="UP000188357">
    <property type="component" value="Unassembled WGS sequence"/>
</dbReference>
<dbReference type="OrthoDB" id="9815616at2"/>
<dbReference type="EMBL" id="FUGE01000244">
    <property type="protein sequence ID" value="SJM73039.1"/>
    <property type="molecule type" value="Genomic_DNA"/>
</dbReference>
<accession>A0A1R4GXW8</accession>
<dbReference type="InterPro" id="IPR013397">
    <property type="entry name" value="CRISPR-assoc_prot_Csy1"/>
</dbReference>
<sequence>MPDFSPDLAKNVVQAFLTSQFDKKTEKEQRQLAKAIEDNDLDKISELKEKLSKFEDRYSLEVWMDNAANRMTKQIGFGTHISKGIHSSSKGDNINFDPNTALPKAVVGHQSIKNHQLDASGNAAALPLYSFFEFEVQDGKKVKDYIIENDNSFELSLSSDPDLSKQYFKAFRQALVGKNKQPITSEYNKQTLWPHANKQYTCIIPLYPSSLTNIVFQKIQHIKYSDETSSKRKNRFSNKEDVIQAAYPTISDIAVVKLGGSNPQGVSRHMSTQGGINYLLPSLPPTLTRYNTHFKPSRFATSIFSNALEKRISPTLLKIFSAIKTKPNNVKVRDLRKQAMDEVLTQIFDYAHYMQNELPAGWSKDQVNLNDSEKFWLDPRRAELEGEESWKEKREAEDWHKDIIHSYARWINSLLQKKFKDIKDGFSDTEHTQWERDMQAMIDLYERAGKGVFL</sequence>
<name>A0A1R4GXW8_9GAMM</name>
<dbReference type="STRING" id="1945521.A1232T_02240"/>
<protein>
    <submittedName>
        <fullName evidence="1">CRISPR-associated protein Csy1</fullName>
    </submittedName>
</protein>
<organism evidence="1 2">
    <name type="scientific">Psychrobacter piechaudii</name>
    <dbReference type="NCBI Taxonomy" id="1945521"/>
    <lineage>
        <taxon>Bacteria</taxon>
        <taxon>Pseudomonadati</taxon>
        <taxon>Pseudomonadota</taxon>
        <taxon>Gammaproteobacteria</taxon>
        <taxon>Moraxellales</taxon>
        <taxon>Moraxellaceae</taxon>
        <taxon>Psychrobacter</taxon>
    </lineage>
</organism>